<sequence length="65" mass="7220">MFATHLGPWDETPELVTLRPGRYTIHAQSDFAGDLIVPILIRGDRTTVVDLARNNRYSVTALNPG</sequence>
<reference evidence="1 2" key="1">
    <citation type="journal article" date="2011" name="J. Bacteriol.">
        <title>Genome sequence of Chthoniobacter flavus Ellin428, an aerobic heterotrophic soil bacterium.</title>
        <authorList>
            <person name="Kant R."/>
            <person name="van Passel M.W."/>
            <person name="Palva A."/>
            <person name="Lucas S."/>
            <person name="Lapidus A."/>
            <person name="Glavina Del Rio T."/>
            <person name="Dalin E."/>
            <person name="Tice H."/>
            <person name="Bruce D."/>
            <person name="Goodwin L."/>
            <person name="Pitluck S."/>
            <person name="Larimer F.W."/>
            <person name="Land M.L."/>
            <person name="Hauser L."/>
            <person name="Sangwan P."/>
            <person name="de Vos W.M."/>
            <person name="Janssen P.H."/>
            <person name="Smidt H."/>
        </authorList>
    </citation>
    <scope>NUCLEOTIDE SEQUENCE [LARGE SCALE GENOMIC DNA]</scope>
    <source>
        <strain evidence="1 2">Ellin428</strain>
    </source>
</reference>
<dbReference type="EMBL" id="ABVL01000016">
    <property type="protein sequence ID" value="EDY17945.1"/>
    <property type="molecule type" value="Genomic_DNA"/>
</dbReference>
<proteinExistence type="predicted"/>
<organism evidence="1 2">
    <name type="scientific">Chthoniobacter flavus Ellin428</name>
    <dbReference type="NCBI Taxonomy" id="497964"/>
    <lineage>
        <taxon>Bacteria</taxon>
        <taxon>Pseudomonadati</taxon>
        <taxon>Verrucomicrobiota</taxon>
        <taxon>Spartobacteria</taxon>
        <taxon>Chthoniobacterales</taxon>
        <taxon>Chthoniobacteraceae</taxon>
        <taxon>Chthoniobacter</taxon>
    </lineage>
</organism>
<dbReference type="RefSeq" id="WP_006982005.1">
    <property type="nucleotide sequence ID" value="NZ_ABVL01000016.1"/>
</dbReference>
<comment type="caution">
    <text evidence="1">The sequence shown here is derived from an EMBL/GenBank/DDBJ whole genome shotgun (WGS) entry which is preliminary data.</text>
</comment>
<evidence type="ECO:0000313" key="1">
    <source>
        <dbReference type="EMBL" id="EDY17945.1"/>
    </source>
</evidence>
<gene>
    <name evidence="1" type="ORF">CfE428DRAFT_4684</name>
</gene>
<dbReference type="InParanoid" id="B4D6Z4"/>
<keyword evidence="2" id="KW-1185">Reference proteome</keyword>
<protein>
    <submittedName>
        <fullName evidence="1">Uncharacterized protein</fullName>
    </submittedName>
</protein>
<accession>B4D6Z4</accession>
<dbReference type="STRING" id="497964.CfE428DRAFT_4684"/>
<name>B4D6Z4_9BACT</name>
<evidence type="ECO:0000313" key="2">
    <source>
        <dbReference type="Proteomes" id="UP000005824"/>
    </source>
</evidence>
<dbReference type="AlphaFoldDB" id="B4D6Z4"/>
<dbReference type="Proteomes" id="UP000005824">
    <property type="component" value="Unassembled WGS sequence"/>
</dbReference>